<dbReference type="SMART" id="SM00342">
    <property type="entry name" value="HTH_ARAC"/>
    <property type="match status" value="1"/>
</dbReference>
<accession>A0ABS4J1R6</accession>
<dbReference type="RefSeq" id="WP_209975647.1">
    <property type="nucleotide sequence ID" value="NZ_JAGGLB010000021.1"/>
</dbReference>
<keyword evidence="3" id="KW-0804">Transcription</keyword>
<protein>
    <submittedName>
        <fullName evidence="5">AraC family transcriptional regulator of arabinose operon</fullName>
    </submittedName>
</protein>
<name>A0ABS4J1R6_9BACL</name>
<dbReference type="Pfam" id="PF02311">
    <property type="entry name" value="AraC_binding"/>
    <property type="match status" value="1"/>
</dbReference>
<dbReference type="Gene3D" id="1.10.10.60">
    <property type="entry name" value="Homeodomain-like"/>
    <property type="match status" value="2"/>
</dbReference>
<dbReference type="InterPro" id="IPR009057">
    <property type="entry name" value="Homeodomain-like_sf"/>
</dbReference>
<gene>
    <name evidence="5" type="ORF">J2Z66_005388</name>
</gene>
<evidence type="ECO:0000256" key="1">
    <source>
        <dbReference type="ARBA" id="ARBA00023015"/>
    </source>
</evidence>
<dbReference type="EMBL" id="JAGGLB010000021">
    <property type="protein sequence ID" value="MBP1993762.1"/>
    <property type="molecule type" value="Genomic_DNA"/>
</dbReference>
<dbReference type="SUPFAM" id="SSF51215">
    <property type="entry name" value="Regulatory protein AraC"/>
    <property type="match status" value="1"/>
</dbReference>
<keyword evidence="2" id="KW-0238">DNA-binding</keyword>
<sequence length="264" mass="30849">MQTEILSCNYSYHSSPLSTIKRQGFFSYLFRMQTEGFCYALVDGKMTRIESGDLLLYEPGSPYELQITGDENATVVSGDYYLYCQGEWINEWWARSVKAQRTRIDPNDGIRSLWRQLILENRRVGEKNSELSDYLLRSLCLSLDRAMSENHSSHNHIFTASRMKRYIEEHATHIIKVEDVARHVQLSISRAAHIFKDSYNETMIQYLVKVRLAMAVERMQYSSFTLEHIAESCGLGSYPYFHRVFKQRYGSSPKQYRAQLIDSK</sequence>
<feature type="domain" description="HTH araC/xylS-type" evidence="4">
    <location>
        <begin position="161"/>
        <end position="259"/>
    </location>
</feature>
<dbReference type="PANTHER" id="PTHR43280">
    <property type="entry name" value="ARAC-FAMILY TRANSCRIPTIONAL REGULATOR"/>
    <property type="match status" value="1"/>
</dbReference>
<dbReference type="Proteomes" id="UP001519287">
    <property type="component" value="Unassembled WGS sequence"/>
</dbReference>
<evidence type="ECO:0000259" key="4">
    <source>
        <dbReference type="PROSITE" id="PS01124"/>
    </source>
</evidence>
<dbReference type="PROSITE" id="PS01124">
    <property type="entry name" value="HTH_ARAC_FAMILY_2"/>
    <property type="match status" value="1"/>
</dbReference>
<dbReference type="InterPro" id="IPR003313">
    <property type="entry name" value="AraC-bd"/>
</dbReference>
<evidence type="ECO:0000256" key="3">
    <source>
        <dbReference type="ARBA" id="ARBA00023163"/>
    </source>
</evidence>
<comment type="caution">
    <text evidence="5">The sequence shown here is derived from an EMBL/GenBank/DDBJ whole genome shotgun (WGS) entry which is preliminary data.</text>
</comment>
<reference evidence="5 6" key="1">
    <citation type="submission" date="2021-03" db="EMBL/GenBank/DDBJ databases">
        <title>Genomic Encyclopedia of Type Strains, Phase IV (KMG-IV): sequencing the most valuable type-strain genomes for metagenomic binning, comparative biology and taxonomic classification.</title>
        <authorList>
            <person name="Goeker M."/>
        </authorList>
    </citation>
    <scope>NUCLEOTIDE SEQUENCE [LARGE SCALE GENOMIC DNA]</scope>
    <source>
        <strain evidence="5 6">DSM 26048</strain>
    </source>
</reference>
<evidence type="ECO:0000313" key="6">
    <source>
        <dbReference type="Proteomes" id="UP001519287"/>
    </source>
</evidence>
<keyword evidence="6" id="KW-1185">Reference proteome</keyword>
<dbReference type="Pfam" id="PF12833">
    <property type="entry name" value="HTH_18"/>
    <property type="match status" value="1"/>
</dbReference>
<dbReference type="PANTHER" id="PTHR43280:SF2">
    <property type="entry name" value="HTH-TYPE TRANSCRIPTIONAL REGULATOR EXSA"/>
    <property type="match status" value="1"/>
</dbReference>
<dbReference type="InterPro" id="IPR037923">
    <property type="entry name" value="HTH-like"/>
</dbReference>
<organism evidence="5 6">
    <name type="scientific">Paenibacillus eucommiae</name>
    <dbReference type="NCBI Taxonomy" id="1355755"/>
    <lineage>
        <taxon>Bacteria</taxon>
        <taxon>Bacillati</taxon>
        <taxon>Bacillota</taxon>
        <taxon>Bacilli</taxon>
        <taxon>Bacillales</taxon>
        <taxon>Paenibacillaceae</taxon>
        <taxon>Paenibacillus</taxon>
    </lineage>
</organism>
<dbReference type="SUPFAM" id="SSF46689">
    <property type="entry name" value="Homeodomain-like"/>
    <property type="match status" value="1"/>
</dbReference>
<dbReference type="InterPro" id="IPR018060">
    <property type="entry name" value="HTH_AraC"/>
</dbReference>
<evidence type="ECO:0000313" key="5">
    <source>
        <dbReference type="EMBL" id="MBP1993762.1"/>
    </source>
</evidence>
<keyword evidence="1" id="KW-0805">Transcription regulation</keyword>
<evidence type="ECO:0000256" key="2">
    <source>
        <dbReference type="ARBA" id="ARBA00023125"/>
    </source>
</evidence>
<proteinExistence type="predicted"/>